<proteinExistence type="predicted"/>
<dbReference type="InterPro" id="IPR044068">
    <property type="entry name" value="CB"/>
</dbReference>
<evidence type="ECO:0000313" key="7">
    <source>
        <dbReference type="EMBL" id="PTQ87679.1"/>
    </source>
</evidence>
<dbReference type="AlphaFoldDB" id="A0A2T5IV24"/>
<keyword evidence="3" id="KW-0233">DNA recombination</keyword>
<keyword evidence="1" id="KW-0229">DNA integration</keyword>
<evidence type="ECO:0000256" key="4">
    <source>
        <dbReference type="PROSITE-ProRule" id="PRU01248"/>
    </source>
</evidence>
<dbReference type="EMBL" id="QAON01000017">
    <property type="protein sequence ID" value="PTQ87679.1"/>
    <property type="molecule type" value="Genomic_DNA"/>
</dbReference>
<keyword evidence="2 4" id="KW-0238">DNA-binding</keyword>
<dbReference type="CDD" id="cd01189">
    <property type="entry name" value="INT_ICEBs1_C_like"/>
    <property type="match status" value="1"/>
</dbReference>
<evidence type="ECO:0000256" key="2">
    <source>
        <dbReference type="ARBA" id="ARBA00023125"/>
    </source>
</evidence>
<comment type="caution">
    <text evidence="7">The sequence shown here is derived from an EMBL/GenBank/DDBJ whole genome shotgun (WGS) entry which is preliminary data.</text>
</comment>
<dbReference type="PANTHER" id="PTHR30349:SF36">
    <property type="entry name" value="PROPHAGE INTEGRASE INTR-RELATED"/>
    <property type="match status" value="1"/>
</dbReference>
<evidence type="ECO:0000256" key="1">
    <source>
        <dbReference type="ARBA" id="ARBA00022908"/>
    </source>
</evidence>
<dbReference type="InterPro" id="IPR011010">
    <property type="entry name" value="DNA_brk_join_enz"/>
</dbReference>
<dbReference type="Pfam" id="PF14659">
    <property type="entry name" value="Phage_int_SAM_3"/>
    <property type="match status" value="1"/>
</dbReference>
<evidence type="ECO:0000256" key="3">
    <source>
        <dbReference type="ARBA" id="ARBA00023172"/>
    </source>
</evidence>
<dbReference type="InterPro" id="IPR002104">
    <property type="entry name" value="Integrase_catalytic"/>
</dbReference>
<dbReference type="InterPro" id="IPR050090">
    <property type="entry name" value="Tyrosine_recombinase_XerCD"/>
</dbReference>
<dbReference type="OrthoDB" id="9803188at2"/>
<dbReference type="GO" id="GO:0006310">
    <property type="term" value="P:DNA recombination"/>
    <property type="evidence" value="ECO:0007669"/>
    <property type="project" value="UniProtKB-KW"/>
</dbReference>
<dbReference type="PROSITE" id="PS51898">
    <property type="entry name" value="TYR_RECOMBINASE"/>
    <property type="match status" value="1"/>
</dbReference>
<dbReference type="InterPro" id="IPR004107">
    <property type="entry name" value="Integrase_SAM-like_N"/>
</dbReference>
<dbReference type="Pfam" id="PF12167">
    <property type="entry name" value="Arm-DNA-bind_2"/>
    <property type="match status" value="1"/>
</dbReference>
<evidence type="ECO:0000259" key="6">
    <source>
        <dbReference type="PROSITE" id="PS51900"/>
    </source>
</evidence>
<evidence type="ECO:0000259" key="5">
    <source>
        <dbReference type="PROSITE" id="PS51898"/>
    </source>
</evidence>
<feature type="domain" description="Tyr recombinase" evidence="5">
    <location>
        <begin position="173"/>
        <end position="380"/>
    </location>
</feature>
<feature type="domain" description="Core-binding (CB)" evidence="6">
    <location>
        <begin position="66"/>
        <end position="148"/>
    </location>
</feature>
<dbReference type="InterPro" id="IPR010998">
    <property type="entry name" value="Integrase_recombinase_N"/>
</dbReference>
<dbReference type="InterPro" id="IPR022000">
    <property type="entry name" value="Min27-like_integrase_DNA_bind"/>
</dbReference>
<protein>
    <submittedName>
        <fullName evidence="7">Integrase</fullName>
    </submittedName>
</protein>
<organism evidence="7 8">
    <name type="scientific">Agitococcus lubricus</name>
    <dbReference type="NCBI Taxonomy" id="1077255"/>
    <lineage>
        <taxon>Bacteria</taxon>
        <taxon>Pseudomonadati</taxon>
        <taxon>Pseudomonadota</taxon>
        <taxon>Gammaproteobacteria</taxon>
        <taxon>Moraxellales</taxon>
        <taxon>Moraxellaceae</taxon>
        <taxon>Agitococcus</taxon>
    </lineage>
</organism>
<dbReference type="GO" id="GO:0015074">
    <property type="term" value="P:DNA integration"/>
    <property type="evidence" value="ECO:0007669"/>
    <property type="project" value="UniProtKB-KW"/>
</dbReference>
<dbReference type="PANTHER" id="PTHR30349">
    <property type="entry name" value="PHAGE INTEGRASE-RELATED"/>
    <property type="match status" value="1"/>
</dbReference>
<dbReference type="Pfam" id="PF00589">
    <property type="entry name" value="Phage_integrase"/>
    <property type="match status" value="1"/>
</dbReference>
<sequence length="388" mass="45199">MQKGVEVRGNSIRVYFWYNGELCRETLGLPATEANLEYASKLIQVIHFELSQDTFKYARHFPNSKKAKEGLFNYYIDLWSDFKKTEVAASTFKGYQDKIKAHIKPKWGNCFPQEIDHIDIQIWIKKELSLTLKNKTIKEIISIMRQIFVLYRTRNKLSYDPTEGITIRMCDEDDPDPFTRQEIETILNTPTDRKMELLLIQFMLWTGCRVSEAIALAWEDVDIERGTVNFRRSKVNGLYRVTKTKRSNREVELLKPAMDALIAMMSYSYIAKKKSFDVVQRDNRTVKKELLRPVFLNSNTGLAHETDFCIRDRFFKAHLKKAGVRYRGPGQCRHTFACQLLSTGAIPVAWISQQLGHTNPTTTFRYYAKWIRDDSGSLIKKVEKALGF</sequence>
<keyword evidence="8" id="KW-1185">Reference proteome</keyword>
<dbReference type="SUPFAM" id="SSF56349">
    <property type="entry name" value="DNA breaking-rejoining enzymes"/>
    <property type="match status" value="1"/>
</dbReference>
<evidence type="ECO:0000313" key="8">
    <source>
        <dbReference type="Proteomes" id="UP000244223"/>
    </source>
</evidence>
<dbReference type="InterPro" id="IPR013762">
    <property type="entry name" value="Integrase-like_cat_sf"/>
</dbReference>
<dbReference type="Gene3D" id="1.10.443.10">
    <property type="entry name" value="Intergrase catalytic core"/>
    <property type="match status" value="1"/>
</dbReference>
<reference evidence="7 8" key="1">
    <citation type="submission" date="2018-04" db="EMBL/GenBank/DDBJ databases">
        <title>Genomic Encyclopedia of Archaeal and Bacterial Type Strains, Phase II (KMG-II): from individual species to whole genera.</title>
        <authorList>
            <person name="Goeker M."/>
        </authorList>
    </citation>
    <scope>NUCLEOTIDE SEQUENCE [LARGE SCALE GENOMIC DNA]</scope>
    <source>
        <strain evidence="7 8">DSM 5822</strain>
    </source>
</reference>
<name>A0A2T5IV24_9GAMM</name>
<dbReference type="Proteomes" id="UP000244223">
    <property type="component" value="Unassembled WGS sequence"/>
</dbReference>
<dbReference type="RefSeq" id="WP_107866675.1">
    <property type="nucleotide sequence ID" value="NZ_QAON01000017.1"/>
</dbReference>
<dbReference type="Gene3D" id="1.10.150.130">
    <property type="match status" value="1"/>
</dbReference>
<dbReference type="GO" id="GO:0003677">
    <property type="term" value="F:DNA binding"/>
    <property type="evidence" value="ECO:0007669"/>
    <property type="project" value="UniProtKB-UniRule"/>
</dbReference>
<accession>A0A2T5IV24</accession>
<gene>
    <name evidence="7" type="ORF">C8N29_1172</name>
</gene>
<dbReference type="PROSITE" id="PS51900">
    <property type="entry name" value="CB"/>
    <property type="match status" value="1"/>
</dbReference>